<protein>
    <submittedName>
        <fullName evidence="1">2,3,4,5-tetrahydropyridine-2,6-dicarboxylate N-acetyltransferase</fullName>
        <ecNumber evidence="1">2.3.1.89</ecNumber>
    </submittedName>
</protein>
<dbReference type="InterPro" id="IPR047324">
    <property type="entry name" value="LbH_gamma_CA-like"/>
</dbReference>
<reference evidence="1" key="1">
    <citation type="submission" date="2019-11" db="EMBL/GenBank/DDBJ databases">
        <authorList>
            <person name="Feng L."/>
        </authorList>
    </citation>
    <scope>NUCLEOTIDE SEQUENCE</scope>
    <source>
        <strain evidence="1">IbartlettiiLFYP30</strain>
    </source>
</reference>
<dbReference type="AlphaFoldDB" id="A0A6N3C0G3"/>
<dbReference type="SUPFAM" id="SSF51161">
    <property type="entry name" value="Trimeric LpxA-like enzymes"/>
    <property type="match status" value="1"/>
</dbReference>
<dbReference type="EC" id="2.3.1.89" evidence="1"/>
<organism evidence="1">
    <name type="scientific">Intestinibacter bartlettii</name>
    <dbReference type="NCBI Taxonomy" id="261299"/>
    <lineage>
        <taxon>Bacteria</taxon>
        <taxon>Bacillati</taxon>
        <taxon>Bacillota</taxon>
        <taxon>Clostridia</taxon>
        <taxon>Peptostreptococcales</taxon>
        <taxon>Peptostreptococcaceae</taxon>
        <taxon>Intestinibacter</taxon>
    </lineage>
</organism>
<dbReference type="PANTHER" id="PTHR13061">
    <property type="entry name" value="DYNACTIN SUBUNIT P25"/>
    <property type="match status" value="1"/>
</dbReference>
<dbReference type="EMBL" id="CACRUE010000026">
    <property type="protein sequence ID" value="VYU10380.1"/>
    <property type="molecule type" value="Genomic_DNA"/>
</dbReference>
<keyword evidence="1" id="KW-0808">Transferase</keyword>
<dbReference type="Pfam" id="PF00132">
    <property type="entry name" value="Hexapep"/>
    <property type="match status" value="1"/>
</dbReference>
<name>A0A6N3C0G3_9FIRM</name>
<gene>
    <name evidence="1" type="primary">dapH_1</name>
    <name evidence="1" type="ORF">IBLFYP30_01745</name>
</gene>
<keyword evidence="1" id="KW-0012">Acyltransferase</keyword>
<dbReference type="Gene3D" id="2.160.10.10">
    <property type="entry name" value="Hexapeptide repeat proteins"/>
    <property type="match status" value="1"/>
</dbReference>
<dbReference type="InterPro" id="IPR050484">
    <property type="entry name" value="Transf_Hexapept/Carb_Anhydrase"/>
</dbReference>
<dbReference type="PANTHER" id="PTHR13061:SF29">
    <property type="entry name" value="GAMMA CARBONIC ANHYDRASE-LIKE 1, MITOCHONDRIAL-RELATED"/>
    <property type="match status" value="1"/>
</dbReference>
<accession>A0A6N3C0G3</accession>
<sequence>MKMIKEFEGIMPEIDESVFVAESADIIGDVKIGKNSSVWYNTVLRGDEHAIRIGENTNIQDGTVVHVGLDVDTVIGDNVTVGHNALVHGCKIGNNSLVGMGAIVLNGAEIGEFCMIGAGALVTQNKKFPDGMLIIGSPAKAVRELTEEEKQSLIKSADDYCANAQKHK</sequence>
<dbReference type="InterPro" id="IPR001451">
    <property type="entry name" value="Hexapep"/>
</dbReference>
<evidence type="ECO:0000313" key="1">
    <source>
        <dbReference type="EMBL" id="VYU10380.1"/>
    </source>
</evidence>
<dbReference type="GO" id="GO:0047200">
    <property type="term" value="F:tetrahydrodipicolinate N-acetyltransferase activity"/>
    <property type="evidence" value="ECO:0007669"/>
    <property type="project" value="UniProtKB-EC"/>
</dbReference>
<dbReference type="CDD" id="cd04645">
    <property type="entry name" value="LbH_gamma_CA_like"/>
    <property type="match status" value="1"/>
</dbReference>
<dbReference type="InterPro" id="IPR011004">
    <property type="entry name" value="Trimer_LpxA-like_sf"/>
</dbReference>
<proteinExistence type="predicted"/>